<reference evidence="4 5" key="1">
    <citation type="submission" date="2019-11" db="EMBL/GenBank/DDBJ databases">
        <authorList>
            <person name="Brisse S."/>
        </authorList>
    </citation>
    <scope>NUCLEOTIDE SEQUENCE [LARGE SCALE GENOMIC DNA]</scope>
    <source>
        <strain evidence="4">FRC0190</strain>
    </source>
</reference>
<dbReference type="EMBL" id="LR738855">
    <property type="protein sequence ID" value="VZH84504.1"/>
    <property type="molecule type" value="Genomic_DNA"/>
</dbReference>
<dbReference type="KEGG" id="crf:FRC0190_00522"/>
<dbReference type="SUPFAM" id="SSF75011">
    <property type="entry name" value="3-carboxy-cis,cis-mucoante lactonizing enzyme"/>
    <property type="match status" value="1"/>
</dbReference>
<gene>
    <name evidence="4" type="ORF">FRC0190_00522</name>
</gene>
<sequence>MHPKFQGSRFIYLLATTTIASFISVATTTAVAEELQKPMVVATSGKMNWGIRESFNNYTGGASKVEDGAQRISTNNFEFNLEKATYDAAKERTEAQFRGKIVYLKYCDDSKNFTNCKLDLTIKDPKIVISNEDSYIDAEVASKQYPTGNWYKPEQRVKIANLYPGSATIKSEDNRTEWTNIVSALANPGGVQMFSEFYGENEGLAPLSFSYDGFGEKPSLLKGGYIQSGKEWKSPQGYTDGYHKLVDLGDAILVAVGKKGLYLLDNNLEQLQEVAVPKLGQVKVGTYDPDSRIYYYVESTNQKDLIAVPVSTTKIGTPYKVASATDPIQNIAYHPKTKKLVAITESSSSSYVPVKDRKAKLGILTHNSFQYKDLPPAQELFPEELKESMTGTTTPYAMLYEFYNDVPEFIPMEDGTFILNSSSDLHSELGGTKQTIKNTILSIKAEAAGTTEDPVVKVMQGSRSNDPKLANAVNIHSDGSLVVRFDQNPHKDYAFGQVLRYQDRELSDISGIIGTDKTGFSGWSNVAFDPSGKIVVESGEEGKLSWYDPEKKDWLKERELRLPRGRQTEELAHGTFIARKDGTLIVPNYDKTDESNEVYSLIKLVDSSRPPAVVKTGNEINAENIEKNKHGLFGSWSSTIATLAGVVGAIISVLGIGSLLVNFFNIRIPGIR</sequence>
<evidence type="ECO:0000259" key="3">
    <source>
        <dbReference type="Pfam" id="PF04213"/>
    </source>
</evidence>
<dbReference type="InterPro" id="IPR007331">
    <property type="entry name" value="Htaa"/>
</dbReference>
<feature type="chain" id="PRO_5026244673" evidence="2">
    <location>
        <begin position="33"/>
        <end position="672"/>
    </location>
</feature>
<keyword evidence="1" id="KW-1133">Transmembrane helix</keyword>
<dbReference type="AlphaFoldDB" id="A0A6I8M9I2"/>
<dbReference type="Proteomes" id="UP000423525">
    <property type="component" value="Chromosome"/>
</dbReference>
<feature type="transmembrane region" description="Helical" evidence="1">
    <location>
        <begin position="640"/>
        <end position="664"/>
    </location>
</feature>
<accession>A0A6I8M9I2</accession>
<dbReference type="Pfam" id="PF04213">
    <property type="entry name" value="HtaA"/>
    <property type="match status" value="1"/>
</dbReference>
<proteinExistence type="predicted"/>
<keyword evidence="1" id="KW-0812">Transmembrane</keyword>
<evidence type="ECO:0000256" key="1">
    <source>
        <dbReference type="SAM" id="Phobius"/>
    </source>
</evidence>
<feature type="domain" description="Htaa" evidence="3">
    <location>
        <begin position="45"/>
        <end position="210"/>
    </location>
</feature>
<name>A0A6I8M9I2_9CORY</name>
<keyword evidence="1" id="KW-0472">Membrane</keyword>
<protein>
    <submittedName>
        <fullName evidence="4">HtaA domain protein</fullName>
    </submittedName>
</protein>
<evidence type="ECO:0000313" key="4">
    <source>
        <dbReference type="EMBL" id="VZH84504.1"/>
    </source>
</evidence>
<evidence type="ECO:0000313" key="5">
    <source>
        <dbReference type="Proteomes" id="UP000423525"/>
    </source>
</evidence>
<organism evidence="4 5">
    <name type="scientific">Corynebacterium rouxii</name>
    <dbReference type="NCBI Taxonomy" id="2719119"/>
    <lineage>
        <taxon>Bacteria</taxon>
        <taxon>Bacillati</taxon>
        <taxon>Actinomycetota</taxon>
        <taxon>Actinomycetes</taxon>
        <taxon>Mycobacteriales</taxon>
        <taxon>Corynebacteriaceae</taxon>
        <taxon>Corynebacterium</taxon>
    </lineage>
</organism>
<keyword evidence="2" id="KW-0732">Signal</keyword>
<evidence type="ECO:0000256" key="2">
    <source>
        <dbReference type="SAM" id="SignalP"/>
    </source>
</evidence>
<dbReference type="RefSeq" id="WP_155871677.1">
    <property type="nucleotide sequence ID" value="NZ_CP168248.1"/>
</dbReference>
<feature type="signal peptide" evidence="2">
    <location>
        <begin position="1"/>
        <end position="32"/>
    </location>
</feature>